<reference evidence="1" key="1">
    <citation type="journal article" date="2015" name="Nature">
        <title>Complex archaea that bridge the gap between prokaryotes and eukaryotes.</title>
        <authorList>
            <person name="Spang A."/>
            <person name="Saw J.H."/>
            <person name="Jorgensen S.L."/>
            <person name="Zaremba-Niedzwiedzka K."/>
            <person name="Martijn J."/>
            <person name="Lind A.E."/>
            <person name="van Eijk R."/>
            <person name="Schleper C."/>
            <person name="Guy L."/>
            <person name="Ettema T.J."/>
        </authorList>
    </citation>
    <scope>NUCLEOTIDE SEQUENCE</scope>
</reference>
<organism evidence="1">
    <name type="scientific">marine sediment metagenome</name>
    <dbReference type="NCBI Taxonomy" id="412755"/>
    <lineage>
        <taxon>unclassified sequences</taxon>
        <taxon>metagenomes</taxon>
        <taxon>ecological metagenomes</taxon>
    </lineage>
</organism>
<gene>
    <name evidence="1" type="ORF">LCGC14_1731080</name>
</gene>
<proteinExistence type="predicted"/>
<dbReference type="AlphaFoldDB" id="A0A0F9JQ48"/>
<name>A0A0F9JQ48_9ZZZZ</name>
<evidence type="ECO:0000313" key="1">
    <source>
        <dbReference type="EMBL" id="KKM07726.1"/>
    </source>
</evidence>
<accession>A0A0F9JQ48</accession>
<dbReference type="EMBL" id="LAZR01015709">
    <property type="protein sequence ID" value="KKM07726.1"/>
    <property type="molecule type" value="Genomic_DNA"/>
</dbReference>
<protein>
    <submittedName>
        <fullName evidence="1">Uncharacterized protein</fullName>
    </submittedName>
</protein>
<comment type="caution">
    <text evidence="1">The sequence shown here is derived from an EMBL/GenBank/DDBJ whole genome shotgun (WGS) entry which is preliminary data.</text>
</comment>
<sequence length="247" mass="27496">MIKNIFKLTSDLCIDGSTWPKGSYINLDNSELDAEHTRVTLLEEPYQSSVTYKSPLLKVTTLPTPVDEQDANAAFEGYVNSLESENDTIQILTQDLQVFSDEIWYRGTYVIVCTEHDKITSLIAMLEGYPDIALSDSAKAPSLRKLGTREEISTGARKYREFMACSEAGTESAPDKDRIIQTLINAIHNELPLEEKLIIALAGNSKMIAVGDIETTTKNILEQAKHLKENYEKVLANSPGYDSFPVV</sequence>